<evidence type="ECO:0000256" key="9">
    <source>
        <dbReference type="SAM" id="SignalP"/>
    </source>
</evidence>
<keyword evidence="11" id="KW-1185">Reference proteome</keyword>
<keyword evidence="6" id="KW-0472">Membrane</keyword>
<evidence type="ECO:0000256" key="8">
    <source>
        <dbReference type="SAM" id="MobiDB-lite"/>
    </source>
</evidence>
<accession>A0ABS8DN01</accession>
<dbReference type="SUPFAM" id="SSF56954">
    <property type="entry name" value="Outer membrane efflux proteins (OEP)"/>
    <property type="match status" value="1"/>
</dbReference>
<feature type="compositionally biased region" description="Low complexity" evidence="8">
    <location>
        <begin position="491"/>
        <end position="502"/>
    </location>
</feature>
<feature type="signal peptide" evidence="9">
    <location>
        <begin position="1"/>
        <end position="30"/>
    </location>
</feature>
<feature type="compositionally biased region" description="Basic and acidic residues" evidence="8">
    <location>
        <begin position="472"/>
        <end position="481"/>
    </location>
</feature>
<evidence type="ECO:0000313" key="10">
    <source>
        <dbReference type="EMBL" id="MCB8887679.1"/>
    </source>
</evidence>
<feature type="compositionally biased region" description="Low complexity" evidence="8">
    <location>
        <begin position="511"/>
        <end position="521"/>
    </location>
</feature>
<keyword evidence="9" id="KW-0732">Signal</keyword>
<keyword evidence="7" id="KW-0998">Cell outer membrane</keyword>
<dbReference type="InterPro" id="IPR051906">
    <property type="entry name" value="TolC-like"/>
</dbReference>
<gene>
    <name evidence="10" type="ORF">GEV37_00865</name>
</gene>
<comment type="similarity">
    <text evidence="2">Belongs to the outer membrane factor (OMF) (TC 1.B.17) family.</text>
</comment>
<evidence type="ECO:0000256" key="3">
    <source>
        <dbReference type="ARBA" id="ARBA00022448"/>
    </source>
</evidence>
<comment type="subcellular location">
    <subcellularLocation>
        <location evidence="1">Cell outer membrane</location>
    </subcellularLocation>
</comment>
<evidence type="ECO:0000256" key="4">
    <source>
        <dbReference type="ARBA" id="ARBA00022452"/>
    </source>
</evidence>
<sequence length="536" mass="57836">MRLAHWAVNAPLRPLFLAVLASSIALPAQAADLITITRDALNNNAELASARSQFSGVEAARDVVGGELLPQINASGNVTHNRQYESQSAVATGATPPQGEGAVVGGSSREDSFNSASLSLEATQALFNAATSRRVDQAERQIDQQVYILAATEQQLLIDVVSAYFDILRAFEVLEARRAQERAIGRQLEQSSEQFEVGLIAITEVEEARSSFDQSRAERITAESNLQVAFEALEQLTGRRYANIESLGDMPIGLPTPSERDYWVDQALERNPQVLAQRAGIEVSRAAVEIARAGRLPTLSAFANYQYAETDIDYTSGHDSSSQVGLSANVPLYTGGSTSATIRQNTFQLESSQYDFESQRRTTIQQVRSLYTQVSNNVETVEARQQAIVSTRSALEATQAGYEVGTRNIVDVLNAEQNLYNAIASYAESRYDYVINLLSLRQQSGLLDVAALEEVNAWLTGEAVNFTLPESGGRDDYRRALDIGAPPTRESAPASSYSSDDYAPARRQPDAYAPGGDSAYPGGAGGGLGLGQPGGY</sequence>
<reference evidence="10 11" key="1">
    <citation type="journal article" date="2021" name="Sci. Rep.">
        <title>Genome analysis of a halophilic bacterium Halomonas malpeensis YU-PRIM-29(T) reveals its exopolysaccharide and pigment producing capabilities.</title>
        <authorList>
            <person name="Athmika"/>
            <person name="Ghate S.D."/>
            <person name="Arun A.B."/>
            <person name="Rao S.S."/>
            <person name="Kumar S.T.A."/>
            <person name="Kandiyil M.K."/>
            <person name="Saptami K."/>
            <person name="Rekha P.D."/>
        </authorList>
    </citation>
    <scope>NUCLEOTIDE SEQUENCE [LARGE SCALE GENOMIC DNA]</scope>
    <source>
        <strain evidence="11">prim 29</strain>
    </source>
</reference>
<evidence type="ECO:0000256" key="5">
    <source>
        <dbReference type="ARBA" id="ARBA00022692"/>
    </source>
</evidence>
<feature type="compositionally biased region" description="Gly residues" evidence="8">
    <location>
        <begin position="522"/>
        <end position="536"/>
    </location>
</feature>
<proteinExistence type="inferred from homology"/>
<feature type="region of interest" description="Disordered" evidence="8">
    <location>
        <begin position="469"/>
        <end position="536"/>
    </location>
</feature>
<dbReference type="InterPro" id="IPR010130">
    <property type="entry name" value="T1SS_OMP_TolC"/>
</dbReference>
<dbReference type="PANTHER" id="PTHR30026:SF20">
    <property type="entry name" value="OUTER MEMBRANE PROTEIN TOLC"/>
    <property type="match status" value="1"/>
</dbReference>
<dbReference type="InterPro" id="IPR003423">
    <property type="entry name" value="OMP_efflux"/>
</dbReference>
<organism evidence="10 11">
    <name type="scientific">Vreelandella malpeensis</name>
    <dbReference type="NCBI Taxonomy" id="1172368"/>
    <lineage>
        <taxon>Bacteria</taxon>
        <taxon>Pseudomonadati</taxon>
        <taxon>Pseudomonadota</taxon>
        <taxon>Gammaproteobacteria</taxon>
        <taxon>Oceanospirillales</taxon>
        <taxon>Halomonadaceae</taxon>
        <taxon>Vreelandella</taxon>
    </lineage>
</organism>
<dbReference type="NCBIfam" id="TIGR01844">
    <property type="entry name" value="type_I_sec_TolC"/>
    <property type="match status" value="1"/>
</dbReference>
<dbReference type="Pfam" id="PF02321">
    <property type="entry name" value="OEP"/>
    <property type="match status" value="2"/>
</dbReference>
<evidence type="ECO:0000256" key="1">
    <source>
        <dbReference type="ARBA" id="ARBA00004442"/>
    </source>
</evidence>
<evidence type="ECO:0000256" key="7">
    <source>
        <dbReference type="ARBA" id="ARBA00023237"/>
    </source>
</evidence>
<dbReference type="Gene3D" id="1.20.1600.10">
    <property type="entry name" value="Outer membrane efflux proteins (OEP)"/>
    <property type="match status" value="1"/>
</dbReference>
<name>A0ABS8DN01_9GAMM</name>
<evidence type="ECO:0000256" key="6">
    <source>
        <dbReference type="ARBA" id="ARBA00023136"/>
    </source>
</evidence>
<dbReference type="PANTHER" id="PTHR30026">
    <property type="entry name" value="OUTER MEMBRANE PROTEIN TOLC"/>
    <property type="match status" value="1"/>
</dbReference>
<keyword evidence="4" id="KW-1134">Transmembrane beta strand</keyword>
<dbReference type="Proteomes" id="UP001319882">
    <property type="component" value="Unassembled WGS sequence"/>
</dbReference>
<dbReference type="EMBL" id="WHVL01000001">
    <property type="protein sequence ID" value="MCB8887679.1"/>
    <property type="molecule type" value="Genomic_DNA"/>
</dbReference>
<keyword evidence="3" id="KW-0813">Transport</keyword>
<evidence type="ECO:0000256" key="2">
    <source>
        <dbReference type="ARBA" id="ARBA00007613"/>
    </source>
</evidence>
<feature type="region of interest" description="Disordered" evidence="8">
    <location>
        <begin position="88"/>
        <end position="107"/>
    </location>
</feature>
<keyword evidence="5" id="KW-0812">Transmembrane</keyword>
<feature type="chain" id="PRO_5045954970" evidence="9">
    <location>
        <begin position="31"/>
        <end position="536"/>
    </location>
</feature>
<evidence type="ECO:0000313" key="11">
    <source>
        <dbReference type="Proteomes" id="UP001319882"/>
    </source>
</evidence>
<comment type="caution">
    <text evidence="10">The sequence shown here is derived from an EMBL/GenBank/DDBJ whole genome shotgun (WGS) entry which is preliminary data.</text>
</comment>
<protein>
    <submittedName>
        <fullName evidence="10">TolC family outer membrane protein</fullName>
    </submittedName>
</protein>
<dbReference type="RefSeq" id="WP_227388281.1">
    <property type="nucleotide sequence ID" value="NZ_JBHSCJ010000003.1"/>
</dbReference>